<dbReference type="PANTHER" id="PTHR33802">
    <property type="entry name" value="SI:CH211-161H7.5-RELATED"/>
    <property type="match status" value="1"/>
</dbReference>
<feature type="transmembrane region" description="Helical" evidence="1">
    <location>
        <begin position="116"/>
        <end position="137"/>
    </location>
</feature>
<gene>
    <name evidence="2" type="ORF">F6J89_06960</name>
</gene>
<keyword evidence="1" id="KW-0472">Membrane</keyword>
<accession>A0A6B3N6Y9</accession>
<feature type="transmembrane region" description="Helical" evidence="1">
    <location>
        <begin position="92"/>
        <end position="110"/>
    </location>
</feature>
<name>A0A6B3N6Y9_9CYAN</name>
<feature type="transmembrane region" description="Helical" evidence="1">
    <location>
        <begin position="190"/>
        <end position="207"/>
    </location>
</feature>
<protein>
    <submittedName>
        <fullName evidence="2">Tryptophan-rich sensory protein</fullName>
    </submittedName>
</protein>
<proteinExistence type="predicted"/>
<feature type="transmembrane region" description="Helical" evidence="1">
    <location>
        <begin position="12"/>
        <end position="32"/>
    </location>
</feature>
<dbReference type="PANTHER" id="PTHR33802:SF1">
    <property type="entry name" value="XK-RELATED PROTEIN"/>
    <property type="match status" value="1"/>
</dbReference>
<organism evidence="2">
    <name type="scientific">Symploca sp. SIO1C4</name>
    <dbReference type="NCBI Taxonomy" id="2607765"/>
    <lineage>
        <taxon>Bacteria</taxon>
        <taxon>Bacillati</taxon>
        <taxon>Cyanobacteriota</taxon>
        <taxon>Cyanophyceae</taxon>
        <taxon>Coleofasciculales</taxon>
        <taxon>Coleofasciculaceae</taxon>
        <taxon>Symploca</taxon>
    </lineage>
</organism>
<feature type="transmembrane region" description="Helical" evidence="1">
    <location>
        <begin position="158"/>
        <end position="178"/>
    </location>
</feature>
<reference evidence="2" key="1">
    <citation type="submission" date="2019-11" db="EMBL/GenBank/DDBJ databases">
        <title>Genomic insights into an expanded diversity of filamentous marine cyanobacteria reveals the extraordinary biosynthetic potential of Moorea and Okeania.</title>
        <authorList>
            <person name="Ferreira Leao T."/>
            <person name="Wang M."/>
            <person name="Moss N."/>
            <person name="Da Silva R."/>
            <person name="Sanders J."/>
            <person name="Nurk S."/>
            <person name="Gurevich A."/>
            <person name="Humphrey G."/>
            <person name="Reher R."/>
            <person name="Zhu Q."/>
            <person name="Belda-Ferre P."/>
            <person name="Glukhov E."/>
            <person name="Rex R."/>
            <person name="Dorrestein P.C."/>
            <person name="Knight R."/>
            <person name="Pevzner P."/>
            <person name="Gerwick W.H."/>
            <person name="Gerwick L."/>
        </authorList>
    </citation>
    <scope>NUCLEOTIDE SEQUENCE</scope>
    <source>
        <strain evidence="2">SIO1C4</strain>
    </source>
</reference>
<dbReference type="AlphaFoldDB" id="A0A6B3N6Y9"/>
<evidence type="ECO:0000256" key="1">
    <source>
        <dbReference type="SAM" id="Phobius"/>
    </source>
</evidence>
<comment type="caution">
    <text evidence="2">The sequence shown here is derived from an EMBL/GenBank/DDBJ whole genome shotgun (WGS) entry which is preliminary data.</text>
</comment>
<dbReference type="EMBL" id="JAAHFQ010000095">
    <property type="protein sequence ID" value="NER27367.1"/>
    <property type="molecule type" value="Genomic_DNA"/>
</dbReference>
<evidence type="ECO:0000313" key="2">
    <source>
        <dbReference type="EMBL" id="NER27367.1"/>
    </source>
</evidence>
<keyword evidence="1" id="KW-1133">Transmembrane helix</keyword>
<feature type="transmembrane region" description="Helical" evidence="1">
    <location>
        <begin position="212"/>
        <end position="229"/>
    </location>
</feature>
<feature type="transmembrane region" description="Helical" evidence="1">
    <location>
        <begin position="60"/>
        <end position="80"/>
    </location>
</feature>
<feature type="transmembrane region" description="Helical" evidence="1">
    <location>
        <begin position="235"/>
        <end position="255"/>
    </location>
</feature>
<keyword evidence="1" id="KW-0812">Transmembrane</keyword>
<sequence length="261" mass="28816">MAQSSKYIDRDLLRQLLNLSAIIAAFAINVLANVAPINGLTIGEISNTIFREVQITPANYAFAIWGLIYLGLISFGFYQAQPALRTKPILRQIGYPLILSSLAQICWVFLFQYGLFPLSLLAMLVILLPLIGIYLHLGIGLTRVSVQQKWFVHMPISIYLGWISVATIVNVALVLYYLKWDGWGISPQGWTVIMLIGAAVMAAIVIIQRADIAYPLVIVWALVAIAVRHSTTLMIAATAGALVIAIIILLLSSWLRRRKSG</sequence>